<evidence type="ECO:0000259" key="5">
    <source>
        <dbReference type="Pfam" id="PF02120"/>
    </source>
</evidence>
<evidence type="ECO:0000256" key="1">
    <source>
        <dbReference type="ARBA" id="ARBA00003944"/>
    </source>
</evidence>
<keyword evidence="3" id="KW-1005">Bacterial flagellum biogenesis</keyword>
<evidence type="ECO:0000313" key="6">
    <source>
        <dbReference type="EMBL" id="PXX77632.1"/>
    </source>
</evidence>
<dbReference type="InterPro" id="IPR021136">
    <property type="entry name" value="Flagellar_hook_control-like_C"/>
</dbReference>
<dbReference type="PANTHER" id="PTHR37533:SF2">
    <property type="entry name" value="FLAGELLAR HOOK-LENGTH CONTROL PROTEIN"/>
    <property type="match status" value="1"/>
</dbReference>
<accession>A0A318KMF4</accession>
<feature type="region of interest" description="Disordered" evidence="4">
    <location>
        <begin position="105"/>
        <end position="125"/>
    </location>
</feature>
<evidence type="ECO:0000313" key="7">
    <source>
        <dbReference type="Proteomes" id="UP000247555"/>
    </source>
</evidence>
<sequence length="404" mass="41009">MTIKVTSQSTAANAATSLFRQPGAQGDTSDLFASLLAGLGDTLLTDPKTGLLGDDAALSPLARKLKAAKAGDQPQQSQSDLNAMLGAAALLPQVQQALAQQLNTQKTVTGQEGESRAGTGTPGVDPALLAAIATHGRLNAQAGAEQGNTSDGKPQAQPGMQALANALGQKQGEGKSAEVQASSQTAAPAEVAATGQKTRPEAADFTQTLREAAAQAAADTPAPVAADGRQIQVAVPSAQRGAPQHVVSIPTPVGQPQWTDDVGQQVVVMMNAKLETAQLQVTPPDMGPVEISLKIGSDGAAQVSFVAGVAETRQALEQGMPRLSAMLADNGIRLADAQVSSGQGQAFRDNTQFAQQGQQGGGQSGHGQQSGHVPGSQDQAVLMNLPDSAITSQSVSNNEVSIYA</sequence>
<name>A0A318KMF4_9NEIS</name>
<dbReference type="RefSeq" id="WP_110391307.1">
    <property type="nucleotide sequence ID" value="NZ_QJKI01000016.1"/>
</dbReference>
<keyword evidence="6" id="KW-0969">Cilium</keyword>
<keyword evidence="6" id="KW-0282">Flagellum</keyword>
<dbReference type="Gene3D" id="3.30.750.140">
    <property type="match status" value="1"/>
</dbReference>
<keyword evidence="6" id="KW-0966">Cell projection</keyword>
<comment type="similarity">
    <text evidence="2">Belongs to the FliK family.</text>
</comment>
<dbReference type="Pfam" id="PF02120">
    <property type="entry name" value="Flg_hook"/>
    <property type="match status" value="1"/>
</dbReference>
<keyword evidence="7" id="KW-1185">Reference proteome</keyword>
<feature type="region of interest" description="Disordered" evidence="4">
    <location>
        <begin position="354"/>
        <end position="378"/>
    </location>
</feature>
<reference evidence="6 7" key="1">
    <citation type="submission" date="2018-05" db="EMBL/GenBank/DDBJ databases">
        <title>Genomic Encyclopedia of Type Strains, Phase IV (KMG-IV): sequencing the most valuable type-strain genomes for metagenomic binning, comparative biology and taxonomic classification.</title>
        <authorList>
            <person name="Goeker M."/>
        </authorList>
    </citation>
    <scope>NUCLEOTIDE SEQUENCE [LARGE SCALE GENOMIC DNA]</scope>
    <source>
        <strain evidence="6 7">DSM 29661</strain>
    </source>
</reference>
<comment type="function">
    <text evidence="1">Controls the length of the flagellar hook.</text>
</comment>
<dbReference type="InterPro" id="IPR038610">
    <property type="entry name" value="FliK-like_C_sf"/>
</dbReference>
<dbReference type="CDD" id="cd17470">
    <property type="entry name" value="T3SS_Flik_C"/>
    <property type="match status" value="1"/>
</dbReference>
<evidence type="ECO:0000256" key="4">
    <source>
        <dbReference type="SAM" id="MobiDB-lite"/>
    </source>
</evidence>
<evidence type="ECO:0000256" key="3">
    <source>
        <dbReference type="ARBA" id="ARBA00022795"/>
    </source>
</evidence>
<organism evidence="6 7">
    <name type="scientific">Rivihabitans pingtungensis</name>
    <dbReference type="NCBI Taxonomy" id="1054498"/>
    <lineage>
        <taxon>Bacteria</taxon>
        <taxon>Pseudomonadati</taxon>
        <taxon>Pseudomonadota</taxon>
        <taxon>Betaproteobacteria</taxon>
        <taxon>Neisseriales</taxon>
        <taxon>Aquaspirillaceae</taxon>
        <taxon>Rivihabitans</taxon>
    </lineage>
</organism>
<dbReference type="PRINTS" id="PR01007">
    <property type="entry name" value="FLGHOOKFLIK"/>
</dbReference>
<proteinExistence type="inferred from homology"/>
<protein>
    <submittedName>
        <fullName evidence="6">Flagellar hook-length control protein FliK</fullName>
    </submittedName>
</protein>
<gene>
    <name evidence="6" type="ORF">DFR34_11611</name>
</gene>
<dbReference type="GO" id="GO:0044780">
    <property type="term" value="P:bacterial-type flagellum assembly"/>
    <property type="evidence" value="ECO:0007669"/>
    <property type="project" value="InterPro"/>
</dbReference>
<dbReference type="InterPro" id="IPR052563">
    <property type="entry name" value="FliK"/>
</dbReference>
<feature type="region of interest" description="Disordered" evidence="4">
    <location>
        <begin position="167"/>
        <end position="200"/>
    </location>
</feature>
<dbReference type="GO" id="GO:0009424">
    <property type="term" value="C:bacterial-type flagellum hook"/>
    <property type="evidence" value="ECO:0007669"/>
    <property type="project" value="InterPro"/>
</dbReference>
<dbReference type="Proteomes" id="UP000247555">
    <property type="component" value="Unassembled WGS sequence"/>
</dbReference>
<feature type="domain" description="Flagellar hook-length control protein-like C-terminal" evidence="5">
    <location>
        <begin position="264"/>
        <end position="346"/>
    </location>
</feature>
<comment type="caution">
    <text evidence="6">The sequence shown here is derived from an EMBL/GenBank/DDBJ whole genome shotgun (WGS) entry which is preliminary data.</text>
</comment>
<dbReference type="EMBL" id="QJKI01000016">
    <property type="protein sequence ID" value="PXX77632.1"/>
    <property type="molecule type" value="Genomic_DNA"/>
</dbReference>
<dbReference type="AlphaFoldDB" id="A0A318KMF4"/>
<dbReference type="InterPro" id="IPR001635">
    <property type="entry name" value="Flag_hook_Flik"/>
</dbReference>
<evidence type="ECO:0000256" key="2">
    <source>
        <dbReference type="ARBA" id="ARBA00009149"/>
    </source>
</evidence>
<dbReference type="PANTHER" id="PTHR37533">
    <property type="entry name" value="FLAGELLAR HOOK-LENGTH CONTROL PROTEIN"/>
    <property type="match status" value="1"/>
</dbReference>